<dbReference type="OrthoDB" id="5852102at2759"/>
<organism evidence="2 3">
    <name type="scientific">Haemonchus contortus</name>
    <name type="common">Barber pole worm</name>
    <dbReference type="NCBI Taxonomy" id="6289"/>
    <lineage>
        <taxon>Eukaryota</taxon>
        <taxon>Metazoa</taxon>
        <taxon>Ecdysozoa</taxon>
        <taxon>Nematoda</taxon>
        <taxon>Chromadorea</taxon>
        <taxon>Rhabditida</taxon>
        <taxon>Rhabditina</taxon>
        <taxon>Rhabditomorpha</taxon>
        <taxon>Strongyloidea</taxon>
        <taxon>Trichostrongylidae</taxon>
        <taxon>Haemonchus</taxon>
    </lineage>
</organism>
<sequence>MLHAHETADCSQEVKLAGADNDSVQEDTTKVPLAEEPSASYCKVEASESLPADAAAEEDNKNERSLLEMVEILSADIEAFQEATDELETMSESVQCLMRNTVNGDGRPVGAWKDVC</sequence>
<evidence type="ECO:0000313" key="2">
    <source>
        <dbReference type="Proteomes" id="UP000025227"/>
    </source>
</evidence>
<evidence type="ECO:0000256" key="1">
    <source>
        <dbReference type="SAM" id="MobiDB-lite"/>
    </source>
</evidence>
<feature type="region of interest" description="Disordered" evidence="1">
    <location>
        <begin position="1"/>
        <end position="60"/>
    </location>
</feature>
<keyword evidence="2" id="KW-1185">Reference proteome</keyword>
<dbReference type="AlphaFoldDB" id="A0A7I4Y2F1"/>
<reference evidence="3" key="1">
    <citation type="submission" date="2020-12" db="UniProtKB">
        <authorList>
            <consortium name="WormBaseParasite"/>
        </authorList>
    </citation>
    <scope>IDENTIFICATION</scope>
    <source>
        <strain evidence="3">MHco3</strain>
    </source>
</reference>
<proteinExistence type="predicted"/>
<protein>
    <submittedName>
        <fullName evidence="3">t-SNARE coiled-coil homology domain-containing protein</fullName>
    </submittedName>
</protein>
<dbReference type="Proteomes" id="UP000025227">
    <property type="component" value="Unplaced"/>
</dbReference>
<accession>A0A7I4Y2F1</accession>
<name>A0A7I4Y2F1_HAECO</name>
<dbReference type="WBParaSite" id="HCON_00039970-00001">
    <property type="protein sequence ID" value="HCON_00039970-00001"/>
    <property type="gene ID" value="HCON_00039970"/>
</dbReference>
<evidence type="ECO:0000313" key="3">
    <source>
        <dbReference type="WBParaSite" id="HCON_00039970-00001"/>
    </source>
</evidence>